<evidence type="ECO:0000313" key="13">
    <source>
        <dbReference type="EMBL" id="KAG7335419.1"/>
    </source>
</evidence>
<evidence type="ECO:0000313" key="14">
    <source>
        <dbReference type="Proteomes" id="UP000824219"/>
    </source>
</evidence>
<gene>
    <name evidence="13" type="ORF">KOW79_002015</name>
</gene>
<evidence type="ECO:0000256" key="8">
    <source>
        <dbReference type="ARBA" id="ARBA00023136"/>
    </source>
</evidence>
<dbReference type="GO" id="GO:0005886">
    <property type="term" value="C:plasma membrane"/>
    <property type="evidence" value="ECO:0007669"/>
    <property type="project" value="UniProtKB-SubCell"/>
</dbReference>
<dbReference type="InterPro" id="IPR007110">
    <property type="entry name" value="Ig-like_dom"/>
</dbReference>
<dbReference type="OrthoDB" id="9945861at2759"/>
<keyword evidence="14" id="KW-1185">Reference proteome</keyword>
<evidence type="ECO:0000256" key="2">
    <source>
        <dbReference type="ARBA" id="ARBA00004613"/>
    </source>
</evidence>
<dbReference type="InterPro" id="IPR003599">
    <property type="entry name" value="Ig_sub"/>
</dbReference>
<keyword evidence="9" id="KW-1015">Disulfide bond</keyword>
<dbReference type="Gene3D" id="2.60.40.10">
    <property type="entry name" value="Immunoglobulins"/>
    <property type="match status" value="2"/>
</dbReference>
<sequence length="213" mass="23741">MITKGVSSDEIRLDQTPAVVKRPGETVKISCKISGYSMTSHNLHWIRQKPGKALEWLGRMDTGNNQAIYAESVKNQLTLTEDVSASTQYLEAKSLRTEDTAVYYCTRRATVTGAEEAAVLKPDTHFHSVSQVTCVSSDEIRLDQFPAVVKRPGETVKISCKIHGFDMTEYYMQPGKALEWLGQMDAGKNQPIYTETVKNQLTFTKDVSASLDL</sequence>
<dbReference type="GO" id="GO:0005576">
    <property type="term" value="C:extracellular region"/>
    <property type="evidence" value="ECO:0007669"/>
    <property type="project" value="UniProtKB-SubCell"/>
</dbReference>
<evidence type="ECO:0000256" key="5">
    <source>
        <dbReference type="ARBA" id="ARBA00022729"/>
    </source>
</evidence>
<dbReference type="InterPro" id="IPR013106">
    <property type="entry name" value="Ig_V-set"/>
</dbReference>
<evidence type="ECO:0000256" key="11">
    <source>
        <dbReference type="ARBA" id="ARBA00043265"/>
    </source>
</evidence>
<dbReference type="GO" id="GO:0019814">
    <property type="term" value="C:immunoglobulin complex"/>
    <property type="evidence" value="ECO:0007669"/>
    <property type="project" value="UniProtKB-KW"/>
</dbReference>
<evidence type="ECO:0000256" key="9">
    <source>
        <dbReference type="ARBA" id="ARBA00023157"/>
    </source>
</evidence>
<dbReference type="InterPro" id="IPR050199">
    <property type="entry name" value="IgHV"/>
</dbReference>
<name>A0A9D3SXR1_9TELE</name>
<dbReference type="PANTHER" id="PTHR23266">
    <property type="entry name" value="IMMUNOGLOBULIN HEAVY CHAIN"/>
    <property type="match status" value="1"/>
</dbReference>
<dbReference type="SMART" id="SM00406">
    <property type="entry name" value="IGv"/>
    <property type="match status" value="1"/>
</dbReference>
<dbReference type="AlphaFoldDB" id="A0A9D3SXR1"/>
<comment type="subcellular location">
    <subcellularLocation>
        <location evidence="1">Cell membrane</location>
    </subcellularLocation>
    <subcellularLocation>
        <location evidence="2">Secreted</location>
    </subcellularLocation>
</comment>
<dbReference type="Proteomes" id="UP000824219">
    <property type="component" value="Linkage Group LG02"/>
</dbReference>
<dbReference type="EMBL" id="JAHKSW010000002">
    <property type="protein sequence ID" value="KAG7335419.1"/>
    <property type="molecule type" value="Genomic_DNA"/>
</dbReference>
<dbReference type="InterPro" id="IPR013783">
    <property type="entry name" value="Ig-like_fold"/>
</dbReference>
<keyword evidence="10" id="KW-0393">Immunoglobulin domain</keyword>
<keyword evidence="4" id="KW-0964">Secreted</keyword>
<keyword evidence="5" id="KW-0732">Signal</keyword>
<keyword evidence="6" id="KW-0391">Immunity</keyword>
<feature type="domain" description="Ig-like" evidence="12">
    <location>
        <begin position="24"/>
        <end position="121"/>
    </location>
</feature>
<reference evidence="13 14" key="1">
    <citation type="submission" date="2021-06" db="EMBL/GenBank/DDBJ databases">
        <title>Chromosome-level genome assembly of the red-tail catfish (Hemibagrus wyckioides).</title>
        <authorList>
            <person name="Shao F."/>
        </authorList>
    </citation>
    <scope>NUCLEOTIDE SEQUENCE [LARGE SCALE GENOMIC DNA]</scope>
    <source>
        <strain evidence="13">EC202008001</strain>
        <tissue evidence="13">Blood</tissue>
    </source>
</reference>
<keyword evidence="8" id="KW-0472">Membrane</keyword>
<dbReference type="InterPro" id="IPR036179">
    <property type="entry name" value="Ig-like_dom_sf"/>
</dbReference>
<comment type="caution">
    <text evidence="13">The sequence shown here is derived from an EMBL/GenBank/DDBJ whole genome shotgun (WGS) entry which is preliminary data.</text>
</comment>
<keyword evidence="7" id="KW-1064">Adaptive immunity</keyword>
<accession>A0A9D3SXR1</accession>
<proteinExistence type="predicted"/>
<evidence type="ECO:0000256" key="10">
    <source>
        <dbReference type="ARBA" id="ARBA00023319"/>
    </source>
</evidence>
<evidence type="ECO:0000256" key="6">
    <source>
        <dbReference type="ARBA" id="ARBA00022859"/>
    </source>
</evidence>
<evidence type="ECO:0000256" key="3">
    <source>
        <dbReference type="ARBA" id="ARBA00022475"/>
    </source>
</evidence>
<dbReference type="GO" id="GO:0002250">
    <property type="term" value="P:adaptive immune response"/>
    <property type="evidence" value="ECO:0007669"/>
    <property type="project" value="UniProtKB-KW"/>
</dbReference>
<organism evidence="13 14">
    <name type="scientific">Hemibagrus wyckioides</name>
    <dbReference type="NCBI Taxonomy" id="337641"/>
    <lineage>
        <taxon>Eukaryota</taxon>
        <taxon>Metazoa</taxon>
        <taxon>Chordata</taxon>
        <taxon>Craniata</taxon>
        <taxon>Vertebrata</taxon>
        <taxon>Euteleostomi</taxon>
        <taxon>Actinopterygii</taxon>
        <taxon>Neopterygii</taxon>
        <taxon>Teleostei</taxon>
        <taxon>Ostariophysi</taxon>
        <taxon>Siluriformes</taxon>
        <taxon>Bagridae</taxon>
        <taxon>Hemibagrus</taxon>
    </lineage>
</organism>
<dbReference type="Pfam" id="PF07686">
    <property type="entry name" value="V-set"/>
    <property type="match status" value="1"/>
</dbReference>
<evidence type="ECO:0000259" key="12">
    <source>
        <dbReference type="PROSITE" id="PS50835"/>
    </source>
</evidence>
<evidence type="ECO:0000256" key="7">
    <source>
        <dbReference type="ARBA" id="ARBA00023130"/>
    </source>
</evidence>
<keyword evidence="11" id="KW-1280">Immunoglobulin</keyword>
<evidence type="ECO:0000256" key="1">
    <source>
        <dbReference type="ARBA" id="ARBA00004236"/>
    </source>
</evidence>
<dbReference type="PROSITE" id="PS50835">
    <property type="entry name" value="IG_LIKE"/>
    <property type="match status" value="1"/>
</dbReference>
<dbReference type="SUPFAM" id="SSF48726">
    <property type="entry name" value="Immunoglobulin"/>
    <property type="match status" value="2"/>
</dbReference>
<protein>
    <recommendedName>
        <fullName evidence="12">Ig-like domain-containing protein</fullName>
    </recommendedName>
</protein>
<evidence type="ECO:0000256" key="4">
    <source>
        <dbReference type="ARBA" id="ARBA00022525"/>
    </source>
</evidence>
<dbReference type="SMART" id="SM00409">
    <property type="entry name" value="IG"/>
    <property type="match status" value="1"/>
</dbReference>
<dbReference type="FunFam" id="2.60.40.10:FF:001072">
    <property type="entry name" value="Immunoglobulin heavy variable V1-24"/>
    <property type="match status" value="1"/>
</dbReference>
<keyword evidence="3" id="KW-1003">Cell membrane</keyword>